<feature type="compositionally biased region" description="Basic residues" evidence="2">
    <location>
        <begin position="182"/>
        <end position="206"/>
    </location>
</feature>
<accession>A0ABQ6KBB7</accession>
<protein>
    <recommendedName>
        <fullName evidence="1">Probable 2-phosphosulfolactate phosphatase</fullName>
    </recommendedName>
</protein>
<name>A0ABQ6KBB7_9MICO</name>
<comment type="caution">
    <text evidence="3">The sequence shown here is derived from an EMBL/GenBank/DDBJ whole genome shotgun (WGS) entry which is preliminary data.</text>
</comment>
<keyword evidence="4" id="KW-1185">Reference proteome</keyword>
<feature type="compositionally biased region" description="Low complexity" evidence="2">
    <location>
        <begin position="207"/>
        <end position="232"/>
    </location>
</feature>
<evidence type="ECO:0000313" key="4">
    <source>
        <dbReference type="Proteomes" id="UP001157034"/>
    </source>
</evidence>
<proteinExistence type="predicted"/>
<dbReference type="InterPro" id="IPR036702">
    <property type="entry name" value="ComB-like_sf"/>
</dbReference>
<evidence type="ECO:0000313" key="3">
    <source>
        <dbReference type="EMBL" id="GMA95901.1"/>
    </source>
</evidence>
<organism evidence="3 4">
    <name type="scientific">Pseudolysinimonas kribbensis</name>
    <dbReference type="NCBI Taxonomy" id="433641"/>
    <lineage>
        <taxon>Bacteria</taxon>
        <taxon>Bacillati</taxon>
        <taxon>Actinomycetota</taxon>
        <taxon>Actinomycetes</taxon>
        <taxon>Micrococcales</taxon>
        <taxon>Microbacteriaceae</taxon>
        <taxon>Pseudolysinimonas</taxon>
    </lineage>
</organism>
<gene>
    <name evidence="3" type="ORF">GCM10025881_27250</name>
</gene>
<sequence>MTLSQAPATVQLEWGETGALAVLAEGAGPATAIVIDVLSFTTVVTVAGERGSAVVPVASRDPAAAEETAARLGAVLAGLRGDGRVSLSPASLLRFDGGTVVVPAENGATICEALVAASATVIAGCLRNASAVAEEVEIAGRVLLVPAGELWPGGTLRPALEDLLGAGAIAARLRARGCGLSPKRRPPPTCGRRRRTPRPRSTRRRAVATSRPADSRRTSSWRPRWTSRRSSPGWMPTAPSARGARAARRDG</sequence>
<dbReference type="Proteomes" id="UP001157034">
    <property type="component" value="Unassembled WGS sequence"/>
</dbReference>
<dbReference type="EMBL" id="BSVB01000001">
    <property type="protein sequence ID" value="GMA95901.1"/>
    <property type="molecule type" value="Genomic_DNA"/>
</dbReference>
<dbReference type="RefSeq" id="WP_284254586.1">
    <property type="nucleotide sequence ID" value="NZ_BSVB01000001.1"/>
</dbReference>
<reference evidence="4" key="1">
    <citation type="journal article" date="2019" name="Int. J. Syst. Evol. Microbiol.">
        <title>The Global Catalogue of Microorganisms (GCM) 10K type strain sequencing project: providing services to taxonomists for standard genome sequencing and annotation.</title>
        <authorList>
            <consortium name="The Broad Institute Genomics Platform"/>
            <consortium name="The Broad Institute Genome Sequencing Center for Infectious Disease"/>
            <person name="Wu L."/>
            <person name="Ma J."/>
        </authorList>
    </citation>
    <scope>NUCLEOTIDE SEQUENCE [LARGE SCALE GENOMIC DNA]</scope>
    <source>
        <strain evidence="4">NBRC 108894</strain>
    </source>
</reference>
<evidence type="ECO:0000256" key="2">
    <source>
        <dbReference type="SAM" id="MobiDB-lite"/>
    </source>
</evidence>
<evidence type="ECO:0000256" key="1">
    <source>
        <dbReference type="ARBA" id="ARBA00021948"/>
    </source>
</evidence>
<dbReference type="InterPro" id="IPR005238">
    <property type="entry name" value="ComB-like"/>
</dbReference>
<dbReference type="SUPFAM" id="SSF142823">
    <property type="entry name" value="ComB-like"/>
    <property type="match status" value="1"/>
</dbReference>
<feature type="region of interest" description="Disordered" evidence="2">
    <location>
        <begin position="177"/>
        <end position="251"/>
    </location>
</feature>
<dbReference type="Pfam" id="PF04029">
    <property type="entry name" value="2-ph_phosp"/>
    <property type="match status" value="1"/>
</dbReference>
<dbReference type="Gene3D" id="3.90.1560.10">
    <property type="entry name" value="ComB-like"/>
    <property type="match status" value="1"/>
</dbReference>